<reference evidence="1" key="1">
    <citation type="submission" date="2022-12" db="EMBL/GenBank/DDBJ databases">
        <authorList>
            <person name="Petersen C."/>
        </authorList>
    </citation>
    <scope>NUCLEOTIDE SEQUENCE</scope>
    <source>
        <strain evidence="1">IBT 29495</strain>
    </source>
</reference>
<dbReference type="OrthoDB" id="448455at2759"/>
<dbReference type="Proteomes" id="UP001149954">
    <property type="component" value="Unassembled WGS sequence"/>
</dbReference>
<evidence type="ECO:0000313" key="2">
    <source>
        <dbReference type="Proteomes" id="UP001149954"/>
    </source>
</evidence>
<comment type="caution">
    <text evidence="1">The sequence shown here is derived from an EMBL/GenBank/DDBJ whole genome shotgun (WGS) entry which is preliminary data.</text>
</comment>
<gene>
    <name evidence="1" type="ORF">N7463_001261</name>
</gene>
<name>A0A9W9Y873_9EURO</name>
<keyword evidence="2" id="KW-1185">Reference proteome</keyword>
<dbReference type="Gene3D" id="1.25.40.10">
    <property type="entry name" value="Tetratricopeptide repeat domain"/>
    <property type="match status" value="1"/>
</dbReference>
<evidence type="ECO:0008006" key="3">
    <source>
        <dbReference type="Google" id="ProtNLM"/>
    </source>
</evidence>
<protein>
    <recommendedName>
        <fullName evidence="3">Tetratricopeptide-like helical</fullName>
    </recommendedName>
</protein>
<organism evidence="1 2">
    <name type="scientific">Penicillium fimorum</name>
    <dbReference type="NCBI Taxonomy" id="1882269"/>
    <lineage>
        <taxon>Eukaryota</taxon>
        <taxon>Fungi</taxon>
        <taxon>Dikarya</taxon>
        <taxon>Ascomycota</taxon>
        <taxon>Pezizomycotina</taxon>
        <taxon>Eurotiomycetes</taxon>
        <taxon>Eurotiomycetidae</taxon>
        <taxon>Eurotiales</taxon>
        <taxon>Aspergillaceae</taxon>
        <taxon>Penicillium</taxon>
    </lineage>
</organism>
<dbReference type="AlphaFoldDB" id="A0A9W9Y873"/>
<dbReference type="InterPro" id="IPR011990">
    <property type="entry name" value="TPR-like_helical_dom_sf"/>
</dbReference>
<reference evidence="1" key="2">
    <citation type="journal article" date="2023" name="IMA Fungus">
        <title>Comparative genomic study of the Penicillium genus elucidates a diverse pangenome and 15 lateral gene transfer events.</title>
        <authorList>
            <person name="Petersen C."/>
            <person name="Sorensen T."/>
            <person name="Nielsen M.R."/>
            <person name="Sondergaard T.E."/>
            <person name="Sorensen J.L."/>
            <person name="Fitzpatrick D.A."/>
            <person name="Frisvad J.C."/>
            <person name="Nielsen K.L."/>
        </authorList>
    </citation>
    <scope>NUCLEOTIDE SEQUENCE</scope>
    <source>
        <strain evidence="1">IBT 29495</strain>
    </source>
</reference>
<dbReference type="EMBL" id="JAPWDS010000001">
    <property type="protein sequence ID" value="KAJ5520808.1"/>
    <property type="molecule type" value="Genomic_DNA"/>
</dbReference>
<evidence type="ECO:0000313" key="1">
    <source>
        <dbReference type="EMBL" id="KAJ5520808.1"/>
    </source>
</evidence>
<sequence length="381" mass="43410">MPPKTLMYASPFVLNREDGLTTADLARERRNGLAQPQKAAWVENSDSFGEQGQEFNSHKYRTNVVFCHASIRDYLRNPGYGKMSRGDGSTPVGVDIVRASVNTLSDKIDQQQKQKTIVLLCQIFEFADLEMFETGASPYPLIFFIDRQTMDLIISLFADQECVNTIHDLDTREWVRVCIQEPAPLFVSLGLEVASRWLVDSRDFWNPHFHMVAVWAVVTVLNGNNPHDLRNPPFASVDTVLEVARWAQFEEKACWHHHVGACLRSLGHVDTAIGYLSTALALEPIWGAKIELAKIYWRGEINHEGDVKEIRHDLSKLRNELGSLHIQLGEYSNATNWFMASIELWDFVYIDDAVSLVVRVLIASQCSQYETIMQLLEKIDR</sequence>
<proteinExistence type="predicted"/>
<accession>A0A9W9Y873</accession>
<dbReference type="SUPFAM" id="SSF48452">
    <property type="entry name" value="TPR-like"/>
    <property type="match status" value="1"/>
</dbReference>